<accession>A0A8T0IBI3</accession>
<sequence>IKSRRLQILQTDINSLNHERPSIPLSMENVDKLRDETLLHRSSERCPNEAPHPKRTKHQTPITKRAANVLFTLHSNPESQAKPHSSLLSSPL</sequence>
<dbReference type="EMBL" id="CM026424">
    <property type="protein sequence ID" value="KAG0579843.1"/>
    <property type="molecule type" value="Genomic_DNA"/>
</dbReference>
<dbReference type="Proteomes" id="UP000822688">
    <property type="component" value="Chromosome 4"/>
</dbReference>
<protein>
    <submittedName>
        <fullName evidence="2">Uncharacterized protein</fullName>
    </submittedName>
</protein>
<comment type="caution">
    <text evidence="2">The sequence shown here is derived from an EMBL/GenBank/DDBJ whole genome shotgun (WGS) entry which is preliminary data.</text>
</comment>
<organism evidence="2 3">
    <name type="scientific">Ceratodon purpureus</name>
    <name type="common">Fire moss</name>
    <name type="synonym">Dicranum purpureum</name>
    <dbReference type="NCBI Taxonomy" id="3225"/>
    <lineage>
        <taxon>Eukaryota</taxon>
        <taxon>Viridiplantae</taxon>
        <taxon>Streptophyta</taxon>
        <taxon>Embryophyta</taxon>
        <taxon>Bryophyta</taxon>
        <taxon>Bryophytina</taxon>
        <taxon>Bryopsida</taxon>
        <taxon>Dicranidae</taxon>
        <taxon>Pseudoditrichales</taxon>
        <taxon>Ditrichaceae</taxon>
        <taxon>Ceratodon</taxon>
    </lineage>
</organism>
<evidence type="ECO:0000313" key="2">
    <source>
        <dbReference type="EMBL" id="KAG0579843.1"/>
    </source>
</evidence>
<gene>
    <name evidence="2" type="ORF">KC19_4G128000</name>
</gene>
<reference evidence="2" key="1">
    <citation type="submission" date="2020-06" db="EMBL/GenBank/DDBJ databases">
        <title>WGS assembly of Ceratodon purpureus strain R40.</title>
        <authorList>
            <person name="Carey S.B."/>
            <person name="Jenkins J."/>
            <person name="Shu S."/>
            <person name="Lovell J.T."/>
            <person name="Sreedasyam A."/>
            <person name="Maumus F."/>
            <person name="Tiley G.P."/>
            <person name="Fernandez-Pozo N."/>
            <person name="Barry K."/>
            <person name="Chen C."/>
            <person name="Wang M."/>
            <person name="Lipzen A."/>
            <person name="Daum C."/>
            <person name="Saski C.A."/>
            <person name="Payton A.C."/>
            <person name="Mcbreen J.C."/>
            <person name="Conrad R.E."/>
            <person name="Kollar L.M."/>
            <person name="Olsson S."/>
            <person name="Huttunen S."/>
            <person name="Landis J.B."/>
            <person name="Wickett N.J."/>
            <person name="Johnson M.G."/>
            <person name="Rensing S.A."/>
            <person name="Grimwood J."/>
            <person name="Schmutz J."/>
            <person name="Mcdaniel S.F."/>
        </authorList>
    </citation>
    <scope>NUCLEOTIDE SEQUENCE</scope>
    <source>
        <strain evidence="2">R40</strain>
    </source>
</reference>
<proteinExistence type="predicted"/>
<name>A0A8T0IBI3_CERPU</name>
<evidence type="ECO:0000256" key="1">
    <source>
        <dbReference type="SAM" id="MobiDB-lite"/>
    </source>
</evidence>
<feature type="non-terminal residue" evidence="2">
    <location>
        <position position="1"/>
    </location>
</feature>
<feature type="region of interest" description="Disordered" evidence="1">
    <location>
        <begin position="43"/>
        <end position="62"/>
    </location>
</feature>
<evidence type="ECO:0000313" key="3">
    <source>
        <dbReference type="Proteomes" id="UP000822688"/>
    </source>
</evidence>
<dbReference type="AlphaFoldDB" id="A0A8T0IBI3"/>
<keyword evidence="3" id="KW-1185">Reference proteome</keyword>